<reference evidence="1 2" key="1">
    <citation type="journal article" date="2012" name="BMC Genomics">
        <title>Comparative genomics of the classical Bordetella subspecies: the evolution and exchange of virulence-associated diversity amongst closely related pathogens.</title>
        <authorList>
            <person name="Park J."/>
            <person name="Zhang Y."/>
            <person name="Buboltz A.M."/>
            <person name="Zhang X."/>
            <person name="Schuster S.C."/>
            <person name="Ahuja U."/>
            <person name="Liu M."/>
            <person name="Miller J.F."/>
            <person name="Sebaihia M."/>
            <person name="Bentley S.D."/>
            <person name="Parkhill J."/>
            <person name="Harvill E.T."/>
        </authorList>
    </citation>
    <scope>NUCLEOTIDE SEQUENCE [LARGE SCALE GENOMIC DNA]</scope>
    <source>
        <strain evidence="1 2">253</strain>
    </source>
</reference>
<dbReference type="Gene3D" id="1.10.1660.60">
    <property type="entry name" value="Putative excisionased domain DUF1233"/>
    <property type="match status" value="1"/>
</dbReference>
<dbReference type="InterPro" id="IPR038146">
    <property type="entry name" value="933W_put_Xis_sf"/>
</dbReference>
<organism evidence="1 2">
    <name type="scientific">Bordetella bronchiseptica 253</name>
    <dbReference type="NCBI Taxonomy" id="568707"/>
    <lineage>
        <taxon>Bacteria</taxon>
        <taxon>Pseudomonadati</taxon>
        <taxon>Pseudomonadota</taxon>
        <taxon>Betaproteobacteria</taxon>
        <taxon>Burkholderiales</taxon>
        <taxon>Alcaligenaceae</taxon>
        <taxon>Bordetella</taxon>
    </lineage>
</organism>
<dbReference type="Proteomes" id="UP000007564">
    <property type="component" value="Chromosome"/>
</dbReference>
<proteinExistence type="predicted"/>
<dbReference type="OrthoDB" id="8779418at2"/>
<dbReference type="AlphaFoldDB" id="A0A0C6PEW8"/>
<accession>A0A0C6PEW8</accession>
<dbReference type="HOGENOM" id="CLU_192744_0_0_4"/>
<dbReference type="EMBL" id="HE965806">
    <property type="protein sequence ID" value="CCJ56736.1"/>
    <property type="molecule type" value="Genomic_DNA"/>
</dbReference>
<name>A0A0C6PEW8_BORBO</name>
<evidence type="ECO:0000313" key="1">
    <source>
        <dbReference type="EMBL" id="CCJ56736.1"/>
    </source>
</evidence>
<dbReference type="InterPro" id="IPR009634">
    <property type="entry name" value="Put_exci"/>
</dbReference>
<sequence length="84" mass="9572">MAHAAQHQATAPTSPARTAMKWVKINKYCELSGDTPDAIYAKNRRKIWTEGVHYKKAADGCLWINLEEVDKWVEQDQSQSRRAA</sequence>
<dbReference type="Pfam" id="PF06806">
    <property type="entry name" value="DUF1233"/>
    <property type="match status" value="1"/>
</dbReference>
<gene>
    <name evidence="1" type="ORF">BN112_4822</name>
</gene>
<protein>
    <submittedName>
        <fullName evidence="1">Putative phage excisionase</fullName>
    </submittedName>
</protein>
<dbReference type="KEGG" id="bbh:BN112_4822"/>
<evidence type="ECO:0000313" key="2">
    <source>
        <dbReference type="Proteomes" id="UP000007564"/>
    </source>
</evidence>